<organism evidence="10 11">
    <name type="scientific">Adhaeribacter arboris</name>
    <dbReference type="NCBI Taxonomy" id="2072846"/>
    <lineage>
        <taxon>Bacteria</taxon>
        <taxon>Pseudomonadati</taxon>
        <taxon>Bacteroidota</taxon>
        <taxon>Cytophagia</taxon>
        <taxon>Cytophagales</taxon>
        <taxon>Hymenobacteraceae</taxon>
        <taxon>Adhaeribacter</taxon>
    </lineage>
</organism>
<dbReference type="PANTHER" id="PTHR33281">
    <property type="entry name" value="UPF0187 PROTEIN YNEE"/>
    <property type="match status" value="1"/>
</dbReference>
<dbReference type="RefSeq" id="WP_106928710.1">
    <property type="nucleotide sequence ID" value="NZ_PYFT01000001.1"/>
</dbReference>
<accession>A0A2T2YE13</accession>
<evidence type="ECO:0000256" key="1">
    <source>
        <dbReference type="ARBA" id="ARBA00004651"/>
    </source>
</evidence>
<dbReference type="Proteomes" id="UP000240357">
    <property type="component" value="Unassembled WGS sequence"/>
</dbReference>
<evidence type="ECO:0000256" key="7">
    <source>
        <dbReference type="ARBA" id="ARBA00023136"/>
    </source>
</evidence>
<proteinExistence type="inferred from homology"/>
<keyword evidence="2" id="KW-0813">Transport</keyword>
<reference evidence="10 11" key="1">
    <citation type="submission" date="2018-03" db="EMBL/GenBank/DDBJ databases">
        <title>Adhaeribacter sp. HMF7605 Genome sequencing and assembly.</title>
        <authorList>
            <person name="Kang H."/>
            <person name="Kang J."/>
            <person name="Cha I."/>
            <person name="Kim H."/>
            <person name="Joh K."/>
        </authorList>
    </citation>
    <scope>NUCLEOTIDE SEQUENCE [LARGE SCALE GENOMIC DNA]</scope>
    <source>
        <strain evidence="10 11">HMF7605</strain>
    </source>
</reference>
<evidence type="ECO:0000256" key="8">
    <source>
        <dbReference type="ARBA" id="ARBA00034708"/>
    </source>
</evidence>
<name>A0A2T2YE13_9BACT</name>
<feature type="transmembrane region" description="Helical" evidence="9">
    <location>
        <begin position="43"/>
        <end position="62"/>
    </location>
</feature>
<evidence type="ECO:0000256" key="5">
    <source>
        <dbReference type="ARBA" id="ARBA00022989"/>
    </source>
</evidence>
<evidence type="ECO:0000256" key="3">
    <source>
        <dbReference type="ARBA" id="ARBA00022475"/>
    </source>
</evidence>
<feature type="transmembrane region" description="Helical" evidence="9">
    <location>
        <begin position="20"/>
        <end position="37"/>
    </location>
</feature>
<dbReference type="GO" id="GO:0005254">
    <property type="term" value="F:chloride channel activity"/>
    <property type="evidence" value="ECO:0007669"/>
    <property type="project" value="InterPro"/>
</dbReference>
<evidence type="ECO:0008006" key="12">
    <source>
        <dbReference type="Google" id="ProtNLM"/>
    </source>
</evidence>
<keyword evidence="3" id="KW-1003">Cell membrane</keyword>
<feature type="transmembrane region" description="Helical" evidence="9">
    <location>
        <begin position="206"/>
        <end position="225"/>
    </location>
</feature>
<sequence length="301" mass="34609">MLIEKRIPFKYLFNKIKLDVLRVFLFSILFQILKHFFVDYLPAIPITLPSILGTSISLILAFKLNHSYDRWWEARKIWGAIVNDSRTLILQVKGFANNNVFTPVDSIIKRMAFRQIGWCYSLGQSLRGLNPLADLDTYISAEEIAYIQPQTNKPLALLMGHVNDIKLLQQNQAINAYQQIQLDQTLVRLCESMGRAERINGTVFPVTYRILVHIFIYLFLITLSLGLVETIGLFEIPFLISIASTFFLLEETATYLQDPFVNKPTDTPVTAIARNIEINIKQLLQEPQVPAPLKPEEFYLM</sequence>
<dbReference type="InterPro" id="IPR044669">
    <property type="entry name" value="YneE/VCCN1/2-like"/>
</dbReference>
<evidence type="ECO:0000313" key="11">
    <source>
        <dbReference type="Proteomes" id="UP000240357"/>
    </source>
</evidence>
<keyword evidence="6" id="KW-0406">Ion transport</keyword>
<dbReference type="GO" id="GO:0005886">
    <property type="term" value="C:plasma membrane"/>
    <property type="evidence" value="ECO:0007669"/>
    <property type="project" value="UniProtKB-SubCell"/>
</dbReference>
<comment type="caution">
    <text evidence="10">The sequence shown here is derived from an EMBL/GenBank/DDBJ whole genome shotgun (WGS) entry which is preliminary data.</text>
</comment>
<keyword evidence="5 9" id="KW-1133">Transmembrane helix</keyword>
<comment type="subcellular location">
    <subcellularLocation>
        <location evidence="1">Cell membrane</location>
        <topology evidence="1">Multi-pass membrane protein</topology>
    </subcellularLocation>
</comment>
<gene>
    <name evidence="10" type="ORF">AHMF7605_09595</name>
</gene>
<evidence type="ECO:0000256" key="4">
    <source>
        <dbReference type="ARBA" id="ARBA00022692"/>
    </source>
</evidence>
<protein>
    <recommendedName>
        <fullName evidence="12">Bestrophin</fullName>
    </recommendedName>
</protein>
<evidence type="ECO:0000256" key="9">
    <source>
        <dbReference type="SAM" id="Phobius"/>
    </source>
</evidence>
<evidence type="ECO:0000256" key="2">
    <source>
        <dbReference type="ARBA" id="ARBA00022448"/>
    </source>
</evidence>
<comment type="similarity">
    <text evidence="8">Belongs to the anion channel-forming bestrophin (TC 1.A.46) family.</text>
</comment>
<dbReference type="EMBL" id="PYFT01000001">
    <property type="protein sequence ID" value="PSR53759.1"/>
    <property type="molecule type" value="Genomic_DNA"/>
</dbReference>
<dbReference type="Pfam" id="PF25539">
    <property type="entry name" value="Bestrophin_2"/>
    <property type="match status" value="1"/>
</dbReference>
<dbReference type="OrthoDB" id="445589at2"/>
<dbReference type="AlphaFoldDB" id="A0A2T2YE13"/>
<keyword evidence="11" id="KW-1185">Reference proteome</keyword>
<evidence type="ECO:0000256" key="6">
    <source>
        <dbReference type="ARBA" id="ARBA00023065"/>
    </source>
</evidence>
<keyword evidence="7 9" id="KW-0472">Membrane</keyword>
<keyword evidence="4 9" id="KW-0812">Transmembrane</keyword>
<dbReference type="PANTHER" id="PTHR33281:SF19">
    <property type="entry name" value="VOLTAGE-DEPENDENT ANION CHANNEL-FORMING PROTEIN YNEE"/>
    <property type="match status" value="1"/>
</dbReference>
<evidence type="ECO:0000313" key="10">
    <source>
        <dbReference type="EMBL" id="PSR53759.1"/>
    </source>
</evidence>